<keyword evidence="3" id="KW-1185">Reference proteome</keyword>
<comment type="caution">
    <text evidence="2">The sequence shown here is derived from an EMBL/GenBank/DDBJ whole genome shotgun (WGS) entry which is preliminary data.</text>
</comment>
<keyword evidence="1" id="KW-0862">Zinc</keyword>
<name>A0A9Q1JQ55_9CARY</name>
<organism evidence="2 3">
    <name type="scientific">Carnegiea gigantea</name>
    <dbReference type="NCBI Taxonomy" id="171969"/>
    <lineage>
        <taxon>Eukaryota</taxon>
        <taxon>Viridiplantae</taxon>
        <taxon>Streptophyta</taxon>
        <taxon>Embryophyta</taxon>
        <taxon>Tracheophyta</taxon>
        <taxon>Spermatophyta</taxon>
        <taxon>Magnoliopsida</taxon>
        <taxon>eudicotyledons</taxon>
        <taxon>Gunneridae</taxon>
        <taxon>Pentapetalae</taxon>
        <taxon>Caryophyllales</taxon>
        <taxon>Cactineae</taxon>
        <taxon>Cactaceae</taxon>
        <taxon>Cactoideae</taxon>
        <taxon>Echinocereeae</taxon>
        <taxon>Carnegiea</taxon>
    </lineage>
</organism>
<proteinExistence type="inferred from homology"/>
<dbReference type="GO" id="GO:0005634">
    <property type="term" value="C:nucleus"/>
    <property type="evidence" value="ECO:0007669"/>
    <property type="project" value="UniProtKB-SubCell"/>
</dbReference>
<dbReference type="Proteomes" id="UP001153076">
    <property type="component" value="Unassembled WGS sequence"/>
</dbReference>
<keyword evidence="1" id="KW-0863">Zinc-finger</keyword>
<gene>
    <name evidence="2" type="ORF">Cgig2_003291</name>
</gene>
<comment type="function">
    <text evidence="1">Putative transcription activator involved in regulating light control of development.</text>
</comment>
<protein>
    <recommendedName>
        <fullName evidence="1">Protein FAR1-RELATED SEQUENCE</fullName>
    </recommendedName>
</protein>
<comment type="subcellular location">
    <subcellularLocation>
        <location evidence="1">Nucleus</location>
    </subcellularLocation>
</comment>
<evidence type="ECO:0000313" key="2">
    <source>
        <dbReference type="EMBL" id="KAJ8428960.1"/>
    </source>
</evidence>
<dbReference type="GO" id="GO:0008270">
    <property type="term" value="F:zinc ion binding"/>
    <property type="evidence" value="ECO:0007669"/>
    <property type="project" value="UniProtKB-UniRule"/>
</dbReference>
<sequence>MASRRSDDTWPVGPQGSTAQDIIYVLPAQTITRSVIHTTQYNHPLYLVKEICTEADGEFIAVDVSFDKLFVLFLVALFDAKALDVVNEGEEDMSVEYSMFGMSEENGEDHRCSKGNVEMPFPSINILKHAMSMYTIEGFLMFKKEFIDGAAYKYKGIESSSSATSFEVWGIRVARESHGEEPYQFRHVVTFNKDKGVVECSCKMFTEVGILCSPLSVLHACCVEQVPGRYIIRRWCKGIKDGQNLQLGSSTGKEHVGCSFVWKMQILRKMNSIITTSQVNKNARAHCEKYFMELKELVEFDVGSIHCDKDGQEKVLNSLPNVINPPGSRQKGIRNKRFNNIVEKKCNQIKLRKSKKLSKTDNGPCFANAPSYPSISYSQMLRQITLPIFNHSSLIPHDQHRVGEGSFPPPSFHPTYFFHSANSSLVFMPVTTPLVVKLFEELRAAIECVIWGDALWFILIRTCCVTSVGLRPLCLHLCCCLPLLYRSNSGHVILCIRHTLI</sequence>
<dbReference type="PANTHER" id="PTHR31669">
    <property type="entry name" value="PROTEIN FAR1-RELATED SEQUENCE 10-RELATED"/>
    <property type="match status" value="1"/>
</dbReference>
<dbReference type="AlphaFoldDB" id="A0A9Q1JQ55"/>
<dbReference type="OrthoDB" id="2402896at2759"/>
<evidence type="ECO:0000256" key="1">
    <source>
        <dbReference type="RuleBase" id="RU367018"/>
    </source>
</evidence>
<reference evidence="2" key="1">
    <citation type="submission" date="2022-04" db="EMBL/GenBank/DDBJ databases">
        <title>Carnegiea gigantea Genome sequencing and assembly v2.</title>
        <authorList>
            <person name="Copetti D."/>
            <person name="Sanderson M.J."/>
            <person name="Burquez A."/>
            <person name="Wojciechowski M.F."/>
        </authorList>
    </citation>
    <scope>NUCLEOTIDE SEQUENCE</scope>
    <source>
        <strain evidence="2">SGP5-SGP5p</strain>
        <tissue evidence="2">Aerial part</tissue>
    </source>
</reference>
<keyword evidence="1" id="KW-0539">Nucleus</keyword>
<dbReference type="GO" id="GO:0006355">
    <property type="term" value="P:regulation of DNA-templated transcription"/>
    <property type="evidence" value="ECO:0007669"/>
    <property type="project" value="UniProtKB-UniRule"/>
</dbReference>
<keyword evidence="1" id="KW-0479">Metal-binding</keyword>
<dbReference type="PANTHER" id="PTHR31669:SF302">
    <property type="entry name" value="PROTEIN FAR1-RELATED SEQUENCE"/>
    <property type="match status" value="1"/>
</dbReference>
<comment type="similarity">
    <text evidence="1">Belongs to the FHY3/FAR1 family.</text>
</comment>
<dbReference type="EMBL" id="JAKOGI010000954">
    <property type="protein sequence ID" value="KAJ8428960.1"/>
    <property type="molecule type" value="Genomic_DNA"/>
</dbReference>
<dbReference type="InterPro" id="IPR031052">
    <property type="entry name" value="FHY3/FAR1"/>
</dbReference>
<evidence type="ECO:0000313" key="3">
    <source>
        <dbReference type="Proteomes" id="UP001153076"/>
    </source>
</evidence>
<accession>A0A9Q1JQ55</accession>